<dbReference type="PANTHER" id="PTHR13504:SF38">
    <property type="entry name" value="FIDO DOMAIN-CONTAINING PROTEIN"/>
    <property type="match status" value="1"/>
</dbReference>
<name>A0A9C7CG99_9VIRU</name>
<dbReference type="PROSITE" id="PS51459">
    <property type="entry name" value="FIDO"/>
    <property type="match status" value="1"/>
</dbReference>
<dbReference type="Pfam" id="PF02661">
    <property type="entry name" value="Fic"/>
    <property type="match status" value="1"/>
</dbReference>
<evidence type="ECO:0000313" key="2">
    <source>
        <dbReference type="EMBL" id="BDT63375.1"/>
    </source>
</evidence>
<dbReference type="InterPro" id="IPR003812">
    <property type="entry name" value="Fido"/>
</dbReference>
<dbReference type="InterPro" id="IPR036597">
    <property type="entry name" value="Fido-like_dom_sf"/>
</dbReference>
<proteinExistence type="predicted"/>
<feature type="domain" description="Fido" evidence="1">
    <location>
        <begin position="162"/>
        <end position="322"/>
    </location>
</feature>
<dbReference type="SUPFAM" id="SSF140931">
    <property type="entry name" value="Fic-like"/>
    <property type="match status" value="1"/>
</dbReference>
<sequence>MEYDPKFFSSDTRKEKFLLKGLFKSFLGINIPEIPFYRTTQKAYPYISEMILEIINFKKEFQYLSSNNTCKCFGENAFEKIKILYIVTANIGENEGTKNFKNTKEALSKKEKFIIKNNTMKDAVVETKKINVNSFERVSINIYAAIEHLEKINTGDDMGLLDVEECIQDTHFLLMNKLLKGDKRGRFSTSRRFAGESHEYPRFSSEEDAYQRVLIIVDRYNDTVNFIKNSEILDLSRKYSLYFICAAWILLKFVSLHPFADGNGRMGRLLASYCLYLVCPFPCPILNIHNPTTTRNIYLNAVISTDKSEKEGLQTLTALLIESAWYSYKCLLKYMKEDGIIN</sequence>
<evidence type="ECO:0000259" key="1">
    <source>
        <dbReference type="PROSITE" id="PS51459"/>
    </source>
</evidence>
<dbReference type="EMBL" id="LC738883">
    <property type="protein sequence ID" value="BDT63375.1"/>
    <property type="molecule type" value="Genomic_DNA"/>
</dbReference>
<protein>
    <submittedName>
        <fullName evidence="2">Wsv406-like protein</fullName>
    </submittedName>
</protein>
<reference evidence="2" key="1">
    <citation type="submission" date="2022-10" db="EMBL/GenBank/DDBJ databases">
        <title>Genome sequences of endogenous nimaviruses in decapod crustaceans.</title>
        <authorList>
            <person name="Kawato S."/>
            <person name="Nozaki R."/>
            <person name="Kondo H."/>
            <person name="Hirono I."/>
        </authorList>
    </citation>
    <scope>NUCLEOTIDE SEQUENCE</scope>
    <source>
        <strain evidence="2">TUMSAT20210906</strain>
    </source>
</reference>
<accession>A0A9C7CG99</accession>
<dbReference type="Gene3D" id="1.10.3290.10">
    <property type="entry name" value="Fido-like domain"/>
    <property type="match status" value="1"/>
</dbReference>
<dbReference type="PANTHER" id="PTHR13504">
    <property type="entry name" value="FIDO DOMAIN-CONTAINING PROTEIN DDB_G0283145"/>
    <property type="match status" value="1"/>
</dbReference>
<organism evidence="2">
    <name type="scientific">Armadillidium vulgare clopovirus</name>
    <dbReference type="NCBI Taxonomy" id="2984284"/>
    <lineage>
        <taxon>Viruses</taxon>
        <taxon>Viruses incertae sedis</taxon>
        <taxon>Naldaviricetes</taxon>
        <taxon>Nimaviridae</taxon>
    </lineage>
</organism>
<dbReference type="InterPro" id="IPR040198">
    <property type="entry name" value="Fido_containing"/>
</dbReference>